<feature type="transmembrane region" description="Helical" evidence="3">
    <location>
        <begin position="486"/>
        <end position="503"/>
    </location>
</feature>
<proteinExistence type="predicted"/>
<dbReference type="EMBL" id="HBGW01096549">
    <property type="protein sequence ID" value="CAD9643443.1"/>
    <property type="molecule type" value="Transcribed_RNA"/>
</dbReference>
<comment type="subcellular location">
    <subcellularLocation>
        <location evidence="1">Membrane</location>
        <topology evidence="1">Multi-pass membrane protein</topology>
    </subcellularLocation>
</comment>
<organism evidence="4">
    <name type="scientific">Zooxanthella nutricula</name>
    <dbReference type="NCBI Taxonomy" id="1333877"/>
    <lineage>
        <taxon>Eukaryota</taxon>
        <taxon>Sar</taxon>
        <taxon>Alveolata</taxon>
        <taxon>Dinophyceae</taxon>
        <taxon>Peridiniales</taxon>
        <taxon>Peridiniales incertae sedis</taxon>
        <taxon>Zooxanthella</taxon>
    </lineage>
</organism>
<sequence>MESRGTSEWDTILARISTTLGDKYRKAGWGNDLLEMLEEDGVKPGLASKLIGTEYRASKMTLALAVEFPEILLAEPFNLTEEEANSILEKVVPKDSPFKADAAKKRPLQPLPEFLKRLGLYTGVVVNGDPGDVRHLSRFTLDGRSIRPLSKAGAFTITSRQTFLVVNCLPTKAWPTCVHLNVGFASEASNAFVLLHSAISSSFGEGTLYLSVSDDGAQMVGQTALANAVFATEPMFRLADGVRIMSRADYLNPGMSESGMLDLFEFMRKRSNTFWDGKGARPVSVSFALELLADVNTATESFKAHFVVTARWPLSHEEWLSRKLSHASVLWEPPQLTVANKIDSEIEEIVKATDDGLYLQKDFVCEATIREDFELEHFPLDIQDLTVRLQFPRSAKPMKLEQPSDDSKLSVSIHDTPLPKGSGWNFKGQPARIFNDKDECELIVCLKIKRVWWPYFWRVGIVLAMICMQVLLGFGIDAISALGDRLGVHGTMFLAAVAYQFIISQDLPRLEYQTILDTYVVSVFAFITGVIAVDVGVHFLGQSGTKDAKKLAHTVDMIAWVACVILILLFHVGFLIYCSCLALPREQAKLDADICRTSSRRTSPRSSRSLVPTPSEPFLPHNLSSRMFEETSSPTGDVL</sequence>
<feature type="transmembrane region" description="Helical" evidence="3">
    <location>
        <begin position="455"/>
        <end position="474"/>
    </location>
</feature>
<keyword evidence="3" id="KW-0812">Transmembrane</keyword>
<keyword evidence="3" id="KW-1133">Transmembrane helix</keyword>
<dbReference type="GO" id="GO:0005230">
    <property type="term" value="F:extracellular ligand-gated monoatomic ion channel activity"/>
    <property type="evidence" value="ECO:0007669"/>
    <property type="project" value="InterPro"/>
</dbReference>
<evidence type="ECO:0000313" key="4">
    <source>
        <dbReference type="EMBL" id="CAD9643443.1"/>
    </source>
</evidence>
<dbReference type="Gene3D" id="1.20.58.390">
    <property type="entry name" value="Neurotransmitter-gated ion-channel transmembrane domain"/>
    <property type="match status" value="1"/>
</dbReference>
<protein>
    <submittedName>
        <fullName evidence="4">Uncharacterized protein</fullName>
    </submittedName>
</protein>
<feature type="compositionally biased region" description="Low complexity" evidence="2">
    <location>
        <begin position="604"/>
        <end position="613"/>
    </location>
</feature>
<reference evidence="4" key="1">
    <citation type="submission" date="2021-01" db="EMBL/GenBank/DDBJ databases">
        <authorList>
            <person name="Corre E."/>
            <person name="Pelletier E."/>
            <person name="Niang G."/>
            <person name="Scheremetjew M."/>
            <person name="Finn R."/>
            <person name="Kale V."/>
            <person name="Holt S."/>
            <person name="Cochrane G."/>
            <person name="Meng A."/>
            <person name="Brown T."/>
            <person name="Cohen L."/>
        </authorList>
    </citation>
    <scope>NUCLEOTIDE SEQUENCE</scope>
    <source>
        <strain evidence="4">RCC3387</strain>
    </source>
</reference>
<dbReference type="SUPFAM" id="SSF90112">
    <property type="entry name" value="Neurotransmitter-gated ion-channel transmembrane pore"/>
    <property type="match status" value="1"/>
</dbReference>
<gene>
    <name evidence="4" type="ORF">BRAN1462_LOCUS61265</name>
</gene>
<dbReference type="Gene3D" id="2.70.170.10">
    <property type="entry name" value="Neurotransmitter-gated ion-channel ligand-binding domain"/>
    <property type="match status" value="1"/>
</dbReference>
<dbReference type="InterPro" id="IPR036719">
    <property type="entry name" value="Neuro-gated_channel_TM_sf"/>
</dbReference>
<keyword evidence="3" id="KW-0472">Membrane</keyword>
<feature type="transmembrane region" description="Helical" evidence="3">
    <location>
        <begin position="515"/>
        <end position="537"/>
    </location>
</feature>
<evidence type="ECO:0000256" key="1">
    <source>
        <dbReference type="ARBA" id="ARBA00004141"/>
    </source>
</evidence>
<name>A0A7S2QIN0_9DINO</name>
<evidence type="ECO:0000256" key="3">
    <source>
        <dbReference type="SAM" id="Phobius"/>
    </source>
</evidence>
<accession>A0A7S2QIN0</accession>
<feature type="region of interest" description="Disordered" evidence="2">
    <location>
        <begin position="599"/>
        <end position="622"/>
    </location>
</feature>
<dbReference type="AlphaFoldDB" id="A0A7S2QIN0"/>
<dbReference type="GO" id="GO:0016020">
    <property type="term" value="C:membrane"/>
    <property type="evidence" value="ECO:0007669"/>
    <property type="project" value="UniProtKB-SubCell"/>
</dbReference>
<dbReference type="InterPro" id="IPR038050">
    <property type="entry name" value="Neuro_actylchol_rec"/>
</dbReference>
<dbReference type="InterPro" id="IPR036734">
    <property type="entry name" value="Neur_chan_lig-bd_sf"/>
</dbReference>
<evidence type="ECO:0000256" key="2">
    <source>
        <dbReference type="SAM" id="MobiDB-lite"/>
    </source>
</evidence>
<feature type="transmembrane region" description="Helical" evidence="3">
    <location>
        <begin position="558"/>
        <end position="577"/>
    </location>
</feature>